<dbReference type="CDD" id="cd06171">
    <property type="entry name" value="Sigma70_r4"/>
    <property type="match status" value="1"/>
</dbReference>
<dbReference type="Proteomes" id="UP000031014">
    <property type="component" value="Unassembled WGS sequence"/>
</dbReference>
<comment type="caution">
    <text evidence="3">The sequence shown here is derived from an EMBL/GenBank/DDBJ whole genome shotgun (WGS) entry which is preliminary data.</text>
</comment>
<organism evidence="3 4">
    <name type="scientific">Mesobacillus selenatarsenatis (strain DSM 18680 / JCM 14380 / FERM P-15431 / SF-1)</name>
    <dbReference type="NCBI Taxonomy" id="1321606"/>
    <lineage>
        <taxon>Bacteria</taxon>
        <taxon>Bacillati</taxon>
        <taxon>Bacillota</taxon>
        <taxon>Bacilli</taxon>
        <taxon>Bacillales</taxon>
        <taxon>Bacillaceae</taxon>
        <taxon>Mesobacillus</taxon>
    </lineage>
</organism>
<protein>
    <recommendedName>
        <fullName evidence="2">DUF4179 domain-containing protein</fullName>
    </recommendedName>
</protein>
<dbReference type="InterPro" id="IPR013324">
    <property type="entry name" value="RNA_pol_sigma_r3/r4-like"/>
</dbReference>
<dbReference type="InterPro" id="IPR025436">
    <property type="entry name" value="DUF4179"/>
</dbReference>
<dbReference type="OrthoDB" id="2937128at2"/>
<evidence type="ECO:0000313" key="3">
    <source>
        <dbReference type="EMBL" id="GAM15087.1"/>
    </source>
</evidence>
<keyword evidence="4" id="KW-1185">Reference proteome</keyword>
<dbReference type="STRING" id="1321606.SAMD00020551_3243"/>
<evidence type="ECO:0000256" key="1">
    <source>
        <dbReference type="SAM" id="Phobius"/>
    </source>
</evidence>
<feature type="transmembrane region" description="Helical" evidence="1">
    <location>
        <begin position="253"/>
        <end position="280"/>
    </location>
</feature>
<keyword evidence="1" id="KW-0812">Transmembrane</keyword>
<dbReference type="Gene3D" id="1.10.10.10">
    <property type="entry name" value="Winged helix-like DNA-binding domain superfamily/Winged helix DNA-binding domain"/>
    <property type="match status" value="1"/>
</dbReference>
<gene>
    <name evidence="3" type="ORF">SAMD00020551_3243</name>
</gene>
<dbReference type="RefSeq" id="WP_041966775.1">
    <property type="nucleotide sequence ID" value="NZ_BASE01000073.1"/>
</dbReference>
<evidence type="ECO:0000313" key="4">
    <source>
        <dbReference type="Proteomes" id="UP000031014"/>
    </source>
</evidence>
<dbReference type="Gene3D" id="2.60.40.1630">
    <property type="entry name" value="bacillus anthracis domain"/>
    <property type="match status" value="1"/>
</dbReference>
<evidence type="ECO:0000259" key="2">
    <source>
        <dbReference type="Pfam" id="PF13786"/>
    </source>
</evidence>
<dbReference type="EMBL" id="BASE01000073">
    <property type="protein sequence ID" value="GAM15087.1"/>
    <property type="molecule type" value="Genomic_DNA"/>
</dbReference>
<dbReference type="AlphaFoldDB" id="A0A0A8X7R8"/>
<dbReference type="SUPFAM" id="SSF88659">
    <property type="entry name" value="Sigma3 and sigma4 domains of RNA polymerase sigma factors"/>
    <property type="match status" value="1"/>
</dbReference>
<name>A0A0A8X7R8_MESS1</name>
<feature type="domain" description="DUF4179" evidence="2">
    <location>
        <begin position="245"/>
        <end position="330"/>
    </location>
</feature>
<dbReference type="InterPro" id="IPR036388">
    <property type="entry name" value="WH-like_DNA-bd_sf"/>
</dbReference>
<accession>A0A0A8X7R8</accession>
<keyword evidence="1" id="KW-1133">Transmembrane helix</keyword>
<proteinExistence type="predicted"/>
<sequence length="684" mass="79346">MIPEMESITIATIQEKGIDSVVGWFDRHKQSFYGLGWFYLQNQQQMEELFYRSIIKVHKELPRYKRDTSFELWVTSIFIDNCRELSQAKALQSSEEIIPHKDLFKALNLLEDDEKEAMILTYGAGFSQKEAAQILRVSVGKLKELMYSGVKSVRKQLDRSTYNGCKEYQNTYIDYLEKTMERPGKIEFEMHIYNCRECQEDLAAFQDVTIMLNHAEWMNDLPVPEHLIANIKERFAEKEQHRQQKFKKLKKSALVFVSVFAIVIGIGFFTDAFANVYYTWTEEDEQLRTFLQQDLGQRVNLEAESDGVKIKIKGVVADDAQTLVFYEIEDTKGDNKYLMSYEDGLYVENEYQIMKSEAYPRYSFSDLDAEINKRDKNVFYGKVSLKPLEEDEAVIKLKITQVQELVADNNEAGMEMGFRTNGYKSGEWKFEIPATKQPSTEIVLTEQTVIEGIPIRLEKLTIAPTATILQYGIREVQLKKRIDFLNLGDLEVNGKKVKVDQYGSVFSHTQQDMDWRTYQTQFDSFFGEEPEELKIHFETAYFTFEDHKSVELDVDQPLPQTFEYAGSKISIDEIEVGQPTSVVISNHEVADRAFEALHLNIFGENEHETISTGMEQESVLVDKNGVIYDPYSDPVDYEKIEEPRHFVTVQTITLDGENVVPKRLEIYGYNSMRYLGDVMKITLK</sequence>
<dbReference type="Pfam" id="PF13786">
    <property type="entry name" value="DUF4179"/>
    <property type="match status" value="1"/>
</dbReference>
<keyword evidence="1" id="KW-0472">Membrane</keyword>
<reference evidence="3 4" key="1">
    <citation type="submission" date="2013-06" db="EMBL/GenBank/DDBJ databases">
        <title>Whole genome shotgun sequence of Bacillus selenatarsenatis SF-1.</title>
        <authorList>
            <person name="Kuroda M."/>
            <person name="Sei K."/>
            <person name="Yamashita M."/>
            <person name="Ike M."/>
        </authorList>
    </citation>
    <scope>NUCLEOTIDE SEQUENCE [LARGE SCALE GENOMIC DNA]</scope>
    <source>
        <strain evidence="3 4">SF-1</strain>
    </source>
</reference>